<evidence type="ECO:0000256" key="3">
    <source>
        <dbReference type="ARBA" id="ARBA00023157"/>
    </source>
</evidence>
<keyword evidence="3" id="KW-1015">Disulfide bond</keyword>
<dbReference type="EMBL" id="CP031036">
    <property type="protein sequence ID" value="QDZ19639.1"/>
    <property type="molecule type" value="Genomic_DNA"/>
</dbReference>
<dbReference type="OrthoDB" id="16284at2759"/>
<evidence type="ECO:0000313" key="4">
    <source>
        <dbReference type="EMBL" id="QDZ19639.1"/>
    </source>
</evidence>
<proteinExistence type="predicted"/>
<accession>A0A5B8MGT8</accession>
<evidence type="ECO:0008006" key="6">
    <source>
        <dbReference type="Google" id="ProtNLM"/>
    </source>
</evidence>
<dbReference type="PANTHER" id="PTHR47445">
    <property type="entry name" value="OS08G0441400 PROTEIN"/>
    <property type="match status" value="1"/>
</dbReference>
<reference evidence="4 5" key="1">
    <citation type="submission" date="2018-07" db="EMBL/GenBank/DDBJ databases">
        <title>The complete nuclear genome of the prasinophyte Chloropicon primus (CCMP1205).</title>
        <authorList>
            <person name="Pombert J.-F."/>
            <person name="Otis C."/>
            <person name="Turmel M."/>
            <person name="Lemieux C."/>
        </authorList>
    </citation>
    <scope>NUCLEOTIDE SEQUENCE [LARGE SCALE GENOMIC DNA]</scope>
    <source>
        <strain evidence="4 5">CCMP1205</strain>
    </source>
</reference>
<comment type="subcellular location">
    <subcellularLocation>
        <location evidence="1">Mitochondrion</location>
    </subcellularLocation>
</comment>
<sequence length="92" mass="10591">MTVEEVKQFARRKGRRACHDARDAFYKCLEDSGVPDWRRGDAVPRSCAKSRKAYESECPASWVVHFDQTYAHNKAVAQFLQEKVQQGGRRTS</sequence>
<dbReference type="PANTHER" id="PTHR47445:SF1">
    <property type="entry name" value="OS08G0441400 PROTEIN"/>
    <property type="match status" value="1"/>
</dbReference>
<keyword evidence="2" id="KW-0496">Mitochondrion</keyword>
<organism evidence="4 5">
    <name type="scientific">Chloropicon primus</name>
    <dbReference type="NCBI Taxonomy" id="1764295"/>
    <lineage>
        <taxon>Eukaryota</taxon>
        <taxon>Viridiplantae</taxon>
        <taxon>Chlorophyta</taxon>
        <taxon>Chloropicophyceae</taxon>
        <taxon>Chloropicales</taxon>
        <taxon>Chloropicaceae</taxon>
        <taxon>Chloropicon</taxon>
    </lineage>
</organism>
<dbReference type="AlphaFoldDB" id="A0A5B8MGT8"/>
<dbReference type="Pfam" id="PF02297">
    <property type="entry name" value="COX6B"/>
    <property type="match status" value="1"/>
</dbReference>
<evidence type="ECO:0000256" key="1">
    <source>
        <dbReference type="ARBA" id="ARBA00004173"/>
    </source>
</evidence>
<dbReference type="Gene3D" id="1.10.10.140">
    <property type="entry name" value="Cytochrome c oxidase, subunit VIb"/>
    <property type="match status" value="1"/>
</dbReference>
<gene>
    <name evidence="4" type="ORF">A3770_03p21570</name>
</gene>
<keyword evidence="5" id="KW-1185">Reference proteome</keyword>
<protein>
    <recommendedName>
        <fullName evidence="6">Cytochrome c oxidase assembly factor 6</fullName>
    </recommendedName>
</protein>
<evidence type="ECO:0000313" key="5">
    <source>
        <dbReference type="Proteomes" id="UP000316726"/>
    </source>
</evidence>
<dbReference type="InterPro" id="IPR036549">
    <property type="entry name" value="CX6/COA6-like_sf"/>
</dbReference>
<dbReference type="InterPro" id="IPR048282">
    <property type="entry name" value="COA6_pln"/>
</dbReference>
<dbReference type="GO" id="GO:0005739">
    <property type="term" value="C:mitochondrion"/>
    <property type="evidence" value="ECO:0007669"/>
    <property type="project" value="UniProtKB-SubCell"/>
</dbReference>
<name>A0A5B8MGT8_9CHLO</name>
<dbReference type="SUPFAM" id="SSF47694">
    <property type="entry name" value="Cytochrome c oxidase subunit h"/>
    <property type="match status" value="1"/>
</dbReference>
<dbReference type="InterPro" id="IPR048280">
    <property type="entry name" value="COX6B-like"/>
</dbReference>
<evidence type="ECO:0000256" key="2">
    <source>
        <dbReference type="ARBA" id="ARBA00023128"/>
    </source>
</evidence>
<dbReference type="Proteomes" id="UP000316726">
    <property type="component" value="Chromosome 3"/>
</dbReference>